<dbReference type="Proteomes" id="UP000612899">
    <property type="component" value="Unassembled WGS sequence"/>
</dbReference>
<organism evidence="2 3">
    <name type="scientific">Rhizocola hellebori</name>
    <dbReference type="NCBI Taxonomy" id="1392758"/>
    <lineage>
        <taxon>Bacteria</taxon>
        <taxon>Bacillati</taxon>
        <taxon>Actinomycetota</taxon>
        <taxon>Actinomycetes</taxon>
        <taxon>Micromonosporales</taxon>
        <taxon>Micromonosporaceae</taxon>
        <taxon>Rhizocola</taxon>
    </lineage>
</organism>
<dbReference type="GO" id="GO:0016020">
    <property type="term" value="C:membrane"/>
    <property type="evidence" value="ECO:0007669"/>
    <property type="project" value="TreeGrafter"/>
</dbReference>
<sequence>MENNDVNIAVIYYSSTGTIYRIAQEIAESAEKAGAQVRLRKAAELAPRAAIDTKPAWAAHLAETHDVPVVSADDVTWADGIAFGTPSRFGNVAAQLKQFIDTLGPLWVQGRLADKAYTAFTSGTTIHGGMETTLVAIYNMIYHFGGIVVPPGYSDPVKLVDGNPYGTSHVLGTAAPIPVGEVTLQAARAQANRLVRLARAVSVHDL</sequence>
<feature type="domain" description="Flavodoxin-like" evidence="1">
    <location>
        <begin position="8"/>
        <end position="175"/>
    </location>
</feature>
<evidence type="ECO:0000259" key="1">
    <source>
        <dbReference type="PROSITE" id="PS50902"/>
    </source>
</evidence>
<dbReference type="RefSeq" id="WP_203911389.1">
    <property type="nucleotide sequence ID" value="NZ_BONY01000038.1"/>
</dbReference>
<keyword evidence="3" id="KW-1185">Reference proteome</keyword>
<dbReference type="InterPro" id="IPR008254">
    <property type="entry name" value="Flavodoxin/NO_synth"/>
</dbReference>
<dbReference type="AlphaFoldDB" id="A0A8J3QCN8"/>
<dbReference type="InterPro" id="IPR005025">
    <property type="entry name" value="FMN_Rdtase-like_dom"/>
</dbReference>
<dbReference type="Gene3D" id="3.40.50.360">
    <property type="match status" value="1"/>
</dbReference>
<dbReference type="EMBL" id="BONY01000038">
    <property type="protein sequence ID" value="GIH07607.1"/>
    <property type="molecule type" value="Genomic_DNA"/>
</dbReference>
<dbReference type="PANTHER" id="PTHR30546:SF23">
    <property type="entry name" value="FLAVOPROTEIN-LIKE PROTEIN YCP4-RELATED"/>
    <property type="match status" value="1"/>
</dbReference>
<evidence type="ECO:0000313" key="3">
    <source>
        <dbReference type="Proteomes" id="UP000612899"/>
    </source>
</evidence>
<name>A0A8J3QCN8_9ACTN</name>
<reference evidence="2" key="1">
    <citation type="submission" date="2021-01" db="EMBL/GenBank/DDBJ databases">
        <title>Whole genome shotgun sequence of Rhizocola hellebori NBRC 109834.</title>
        <authorList>
            <person name="Komaki H."/>
            <person name="Tamura T."/>
        </authorList>
    </citation>
    <scope>NUCLEOTIDE SEQUENCE</scope>
    <source>
        <strain evidence="2">NBRC 109834</strain>
    </source>
</reference>
<dbReference type="SUPFAM" id="SSF52218">
    <property type="entry name" value="Flavoproteins"/>
    <property type="match status" value="1"/>
</dbReference>
<dbReference type="Pfam" id="PF03358">
    <property type="entry name" value="FMN_red"/>
    <property type="match status" value="1"/>
</dbReference>
<protein>
    <submittedName>
        <fullName evidence="2">NAD(P)H:quinone oxidoreductase type IV</fullName>
    </submittedName>
</protein>
<accession>A0A8J3QCN8</accession>
<dbReference type="GO" id="GO:0010181">
    <property type="term" value="F:FMN binding"/>
    <property type="evidence" value="ECO:0007669"/>
    <property type="project" value="InterPro"/>
</dbReference>
<dbReference type="NCBIfam" id="NF002999">
    <property type="entry name" value="PRK03767.1"/>
    <property type="match status" value="1"/>
</dbReference>
<comment type="caution">
    <text evidence="2">The sequence shown here is derived from an EMBL/GenBank/DDBJ whole genome shotgun (WGS) entry which is preliminary data.</text>
</comment>
<dbReference type="PROSITE" id="PS50902">
    <property type="entry name" value="FLAVODOXIN_LIKE"/>
    <property type="match status" value="1"/>
</dbReference>
<proteinExistence type="predicted"/>
<evidence type="ECO:0000313" key="2">
    <source>
        <dbReference type="EMBL" id="GIH07607.1"/>
    </source>
</evidence>
<gene>
    <name evidence="2" type="primary">wrbA</name>
    <name evidence="2" type="ORF">Rhe02_56740</name>
</gene>
<dbReference type="PANTHER" id="PTHR30546">
    <property type="entry name" value="FLAVODOXIN-RELATED PROTEIN WRBA-RELATED"/>
    <property type="match status" value="1"/>
</dbReference>
<dbReference type="InterPro" id="IPR029039">
    <property type="entry name" value="Flavoprotein-like_sf"/>
</dbReference>
<dbReference type="GO" id="GO:0003955">
    <property type="term" value="F:NAD(P)H dehydrogenase (quinone) activity"/>
    <property type="evidence" value="ECO:0007669"/>
    <property type="project" value="TreeGrafter"/>
</dbReference>